<reference evidence="1" key="1">
    <citation type="submission" date="2020-11" db="EMBL/GenBank/DDBJ databases">
        <authorList>
            <consortium name="DOE Joint Genome Institute"/>
            <person name="Ahrendt S."/>
            <person name="Riley R."/>
            <person name="Andreopoulos W."/>
            <person name="LaButti K."/>
            <person name="Pangilinan J."/>
            <person name="Ruiz-duenas F.J."/>
            <person name="Barrasa J.M."/>
            <person name="Sanchez-Garcia M."/>
            <person name="Camarero S."/>
            <person name="Miyauchi S."/>
            <person name="Serrano A."/>
            <person name="Linde D."/>
            <person name="Babiker R."/>
            <person name="Drula E."/>
            <person name="Ayuso-Fernandez I."/>
            <person name="Pacheco R."/>
            <person name="Padilla G."/>
            <person name="Ferreira P."/>
            <person name="Barriuso J."/>
            <person name="Kellner H."/>
            <person name="Castanera R."/>
            <person name="Alfaro M."/>
            <person name="Ramirez L."/>
            <person name="Pisabarro A.G."/>
            <person name="Kuo A."/>
            <person name="Tritt A."/>
            <person name="Lipzen A."/>
            <person name="He G."/>
            <person name="Yan M."/>
            <person name="Ng V."/>
            <person name="Cullen D."/>
            <person name="Martin F."/>
            <person name="Rosso M.-N."/>
            <person name="Henrissat B."/>
            <person name="Hibbett D."/>
            <person name="Martinez A.T."/>
            <person name="Grigoriev I.V."/>
        </authorList>
    </citation>
    <scope>NUCLEOTIDE SEQUENCE</scope>
    <source>
        <strain evidence="1">AH 44721</strain>
    </source>
</reference>
<sequence>NPEVSGDCSNIAVGEAYCVGGGGNAFGKISVVQSGDSCLAIPRIRELPSSS</sequence>
<keyword evidence="2" id="KW-1185">Reference proteome</keyword>
<dbReference type="Proteomes" id="UP000724874">
    <property type="component" value="Unassembled WGS sequence"/>
</dbReference>
<accession>A0A9P5NL10</accession>
<proteinExistence type="predicted"/>
<organism evidence="1 2">
    <name type="scientific">Gymnopilus junonius</name>
    <name type="common">Spectacular rustgill mushroom</name>
    <name type="synonym">Gymnopilus spectabilis subsp. junonius</name>
    <dbReference type="NCBI Taxonomy" id="109634"/>
    <lineage>
        <taxon>Eukaryota</taxon>
        <taxon>Fungi</taxon>
        <taxon>Dikarya</taxon>
        <taxon>Basidiomycota</taxon>
        <taxon>Agaricomycotina</taxon>
        <taxon>Agaricomycetes</taxon>
        <taxon>Agaricomycetidae</taxon>
        <taxon>Agaricales</taxon>
        <taxon>Agaricineae</taxon>
        <taxon>Hymenogastraceae</taxon>
        <taxon>Gymnopilus</taxon>
    </lineage>
</organism>
<dbReference type="AlphaFoldDB" id="A0A9P5NL10"/>
<dbReference type="OrthoDB" id="5985073at2759"/>
<evidence type="ECO:0000313" key="1">
    <source>
        <dbReference type="EMBL" id="KAF8900854.1"/>
    </source>
</evidence>
<gene>
    <name evidence="1" type="ORF">CPB84DRAFT_1680268</name>
</gene>
<feature type="non-terminal residue" evidence="1">
    <location>
        <position position="1"/>
    </location>
</feature>
<comment type="caution">
    <text evidence="1">The sequence shown here is derived from an EMBL/GenBank/DDBJ whole genome shotgun (WGS) entry which is preliminary data.</text>
</comment>
<dbReference type="EMBL" id="JADNYJ010000045">
    <property type="protein sequence ID" value="KAF8900854.1"/>
    <property type="molecule type" value="Genomic_DNA"/>
</dbReference>
<protein>
    <submittedName>
        <fullName evidence="1">Uncharacterized protein</fullName>
    </submittedName>
</protein>
<evidence type="ECO:0000313" key="2">
    <source>
        <dbReference type="Proteomes" id="UP000724874"/>
    </source>
</evidence>
<name>A0A9P5NL10_GYMJU</name>